<evidence type="ECO:0000256" key="1">
    <source>
        <dbReference type="ARBA" id="ARBA00000085"/>
    </source>
</evidence>
<evidence type="ECO:0000313" key="12">
    <source>
        <dbReference type="Proteomes" id="UP000694660"/>
    </source>
</evidence>
<dbReference type="PANTHER" id="PTHR24421">
    <property type="entry name" value="NITRATE/NITRITE SENSOR PROTEIN NARX-RELATED"/>
    <property type="match status" value="1"/>
</dbReference>
<dbReference type="Gene3D" id="1.20.5.1930">
    <property type="match status" value="1"/>
</dbReference>
<dbReference type="RefSeq" id="WP_214362216.1">
    <property type="nucleotide sequence ID" value="NZ_JAEKFT010000015.1"/>
</dbReference>
<dbReference type="InterPro" id="IPR036890">
    <property type="entry name" value="HATPase_C_sf"/>
</dbReference>
<keyword evidence="8" id="KW-0812">Transmembrane</keyword>
<dbReference type="CDD" id="cd16917">
    <property type="entry name" value="HATPase_UhpB-NarQ-NarX-like"/>
    <property type="match status" value="1"/>
</dbReference>
<feature type="transmembrane region" description="Helical" evidence="8">
    <location>
        <begin position="18"/>
        <end position="38"/>
    </location>
</feature>
<dbReference type="GO" id="GO:0000155">
    <property type="term" value="F:phosphorelay sensor kinase activity"/>
    <property type="evidence" value="ECO:0007669"/>
    <property type="project" value="InterPro"/>
</dbReference>
<accession>A0A944DG88</accession>
<feature type="domain" description="Histidine kinase" evidence="9">
    <location>
        <begin position="263"/>
        <end position="451"/>
    </location>
</feature>
<evidence type="ECO:0000256" key="5">
    <source>
        <dbReference type="ARBA" id="ARBA00022679"/>
    </source>
</evidence>
<dbReference type="SMART" id="SM00387">
    <property type="entry name" value="HATPase_c"/>
    <property type="match status" value="1"/>
</dbReference>
<reference evidence="12" key="1">
    <citation type="journal article" date="2022" name="ISME J.">
        <title>Genetic and phylogenetic analysis of dissimilatory iodate-reducing bacteria identifies potential niches across the world's oceans.</title>
        <authorList>
            <person name="Reyes-Umana V."/>
            <person name="Henning Z."/>
            <person name="Lee K."/>
            <person name="Barnum T.P."/>
            <person name="Coates J.D."/>
        </authorList>
    </citation>
    <scope>NUCLEOTIDE SEQUENCE [LARGE SCALE GENOMIC DNA]</scope>
    <source>
        <strain evidence="12">IR12</strain>
    </source>
</reference>
<dbReference type="SMART" id="SM00304">
    <property type="entry name" value="HAMP"/>
    <property type="match status" value="1"/>
</dbReference>
<dbReference type="EC" id="2.7.13.3" evidence="3"/>
<dbReference type="Pfam" id="PF00672">
    <property type="entry name" value="HAMP"/>
    <property type="match status" value="1"/>
</dbReference>
<evidence type="ECO:0000256" key="3">
    <source>
        <dbReference type="ARBA" id="ARBA00012438"/>
    </source>
</evidence>
<evidence type="ECO:0000256" key="2">
    <source>
        <dbReference type="ARBA" id="ARBA00004370"/>
    </source>
</evidence>
<feature type="domain" description="HAMP" evidence="10">
    <location>
        <begin position="188"/>
        <end position="240"/>
    </location>
</feature>
<keyword evidence="8" id="KW-0472">Membrane</keyword>
<dbReference type="AlphaFoldDB" id="A0A944DG88"/>
<name>A0A944DG88_DENI1</name>
<comment type="caution">
    <text evidence="11">The sequence shown here is derived from an EMBL/GenBank/DDBJ whole genome shotgun (WGS) entry which is preliminary data.</text>
</comment>
<dbReference type="SUPFAM" id="SSF55874">
    <property type="entry name" value="ATPase domain of HSP90 chaperone/DNA topoisomerase II/histidine kinase"/>
    <property type="match status" value="1"/>
</dbReference>
<keyword evidence="8" id="KW-1133">Transmembrane helix</keyword>
<proteinExistence type="predicted"/>
<dbReference type="InterPro" id="IPR005467">
    <property type="entry name" value="His_kinase_dom"/>
</dbReference>
<dbReference type="InterPro" id="IPR003594">
    <property type="entry name" value="HATPase_dom"/>
</dbReference>
<keyword evidence="7" id="KW-0902">Two-component regulatory system</keyword>
<evidence type="ECO:0000259" key="10">
    <source>
        <dbReference type="PROSITE" id="PS50885"/>
    </source>
</evidence>
<evidence type="ECO:0000259" key="9">
    <source>
        <dbReference type="PROSITE" id="PS50109"/>
    </source>
</evidence>
<dbReference type="GO" id="GO:0046983">
    <property type="term" value="F:protein dimerization activity"/>
    <property type="evidence" value="ECO:0007669"/>
    <property type="project" value="InterPro"/>
</dbReference>
<feature type="transmembrane region" description="Helical" evidence="8">
    <location>
        <begin position="168"/>
        <end position="187"/>
    </location>
</feature>
<dbReference type="Gene3D" id="6.10.340.10">
    <property type="match status" value="1"/>
</dbReference>
<evidence type="ECO:0000256" key="8">
    <source>
        <dbReference type="SAM" id="Phobius"/>
    </source>
</evidence>
<dbReference type="InterPro" id="IPR011712">
    <property type="entry name" value="Sig_transdc_His_kin_sub3_dim/P"/>
</dbReference>
<organism evidence="11 12">
    <name type="scientific">Denitromonas iodatirespirans</name>
    <dbReference type="NCBI Taxonomy" id="2795389"/>
    <lineage>
        <taxon>Bacteria</taxon>
        <taxon>Pseudomonadati</taxon>
        <taxon>Pseudomonadota</taxon>
        <taxon>Betaproteobacteria</taxon>
        <taxon>Rhodocyclales</taxon>
        <taxon>Zoogloeaceae</taxon>
        <taxon>Denitromonas</taxon>
    </lineage>
</organism>
<evidence type="ECO:0000256" key="7">
    <source>
        <dbReference type="ARBA" id="ARBA00023012"/>
    </source>
</evidence>
<dbReference type="Gene3D" id="3.30.565.10">
    <property type="entry name" value="Histidine kinase-like ATPase, C-terminal domain"/>
    <property type="match status" value="1"/>
</dbReference>
<keyword evidence="12" id="KW-1185">Reference proteome</keyword>
<evidence type="ECO:0000313" key="11">
    <source>
        <dbReference type="EMBL" id="MBT0962268.1"/>
    </source>
</evidence>
<keyword evidence="6" id="KW-0418">Kinase</keyword>
<dbReference type="PROSITE" id="PS50109">
    <property type="entry name" value="HIS_KIN"/>
    <property type="match status" value="1"/>
</dbReference>
<dbReference type="InterPro" id="IPR050482">
    <property type="entry name" value="Sensor_HK_TwoCompSys"/>
</dbReference>
<dbReference type="PROSITE" id="PS50885">
    <property type="entry name" value="HAMP"/>
    <property type="match status" value="1"/>
</dbReference>
<gene>
    <name evidence="11" type="ORF">I8J34_13900</name>
</gene>
<dbReference type="GO" id="GO:0016020">
    <property type="term" value="C:membrane"/>
    <property type="evidence" value="ECO:0007669"/>
    <property type="project" value="UniProtKB-SubCell"/>
</dbReference>
<keyword evidence="5" id="KW-0808">Transferase</keyword>
<evidence type="ECO:0000256" key="6">
    <source>
        <dbReference type="ARBA" id="ARBA00022777"/>
    </source>
</evidence>
<protein>
    <recommendedName>
        <fullName evidence="3">histidine kinase</fullName>
        <ecNumber evidence="3">2.7.13.3</ecNumber>
    </recommendedName>
</protein>
<comment type="subcellular location">
    <subcellularLocation>
        <location evidence="2">Membrane</location>
    </subcellularLocation>
</comment>
<comment type="catalytic activity">
    <reaction evidence="1">
        <text>ATP + protein L-histidine = ADP + protein N-phospho-L-histidine.</text>
        <dbReference type="EC" id="2.7.13.3"/>
    </reaction>
</comment>
<dbReference type="Pfam" id="PF02518">
    <property type="entry name" value="HATPase_c"/>
    <property type="match status" value="1"/>
</dbReference>
<sequence length="467" mass="50291">MTSADAPPTPGFDLKRHLILRVTLFAGLIGALAAAAVVEQAAQRIGQHVVHSGPTVEQLIGRELDTPRDGFDRSLDALQLALTDELGQLLKLCIEVNTFHTGQSRRRCFSDTTAAAPAPVRALLGWRLGASARYSGRIRQYPGITVGDVVVTPDLDAEAAAVWQQMRLVLAIAAGVLLLNLLIYLPVRRALRPTERILDTLRQLESGDLAARMPRPALVELRRIAEGFDHLADRLQHTDRRQRQLARRLLSVREQERRRLARELHDEFGQSLASIRAEAACAADAPAPARRAAIDAIARTAAGMMDNLQRILHQLRPAGLEAFGLRASLAQLVDTALRHQPGCDIRLTMADDLDTLPDALTVSLYRIAQEGLANALRHGAPAHVHLSIVGGGQGIVLTLEDDGTGTAHDTAGSGLGVLGMTERVEALGGEFSLTPRPARGMRLVARFPAAAMICGESADEPPTVAGR</sequence>
<dbReference type="Pfam" id="PF07730">
    <property type="entry name" value="HisKA_3"/>
    <property type="match status" value="1"/>
</dbReference>
<dbReference type="InterPro" id="IPR003660">
    <property type="entry name" value="HAMP_dom"/>
</dbReference>
<dbReference type="Proteomes" id="UP000694660">
    <property type="component" value="Unassembled WGS sequence"/>
</dbReference>
<dbReference type="EMBL" id="JAEKFT010000015">
    <property type="protein sequence ID" value="MBT0962268.1"/>
    <property type="molecule type" value="Genomic_DNA"/>
</dbReference>
<keyword evidence="4" id="KW-0597">Phosphoprotein</keyword>
<evidence type="ECO:0000256" key="4">
    <source>
        <dbReference type="ARBA" id="ARBA00022553"/>
    </source>
</evidence>
<dbReference type="PANTHER" id="PTHR24421:SF58">
    <property type="entry name" value="SIGNAL TRANSDUCTION HISTIDINE-PROTEIN KINASE_PHOSPHATASE UHPB"/>
    <property type="match status" value="1"/>
</dbReference>
<dbReference type="CDD" id="cd06225">
    <property type="entry name" value="HAMP"/>
    <property type="match status" value="1"/>
</dbReference>